<gene>
    <name evidence="4" type="ORF">AMATHDRAFT_1370</name>
</gene>
<feature type="domain" description="DUF4139" evidence="2">
    <location>
        <begin position="227"/>
        <end position="529"/>
    </location>
</feature>
<dbReference type="InterPro" id="IPR025554">
    <property type="entry name" value="DUF4140"/>
</dbReference>
<dbReference type="NCBIfam" id="TIGR02231">
    <property type="entry name" value="mucoidy inhibitor MuiA family protein"/>
    <property type="match status" value="1"/>
</dbReference>
<evidence type="ECO:0000313" key="4">
    <source>
        <dbReference type="EMBL" id="PFH53301.1"/>
    </source>
</evidence>
<feature type="region of interest" description="Disordered" evidence="1">
    <location>
        <begin position="179"/>
        <end position="203"/>
    </location>
</feature>
<evidence type="ECO:0008006" key="6">
    <source>
        <dbReference type="Google" id="ProtNLM"/>
    </source>
</evidence>
<accession>A0A2A9NXV2</accession>
<evidence type="ECO:0000259" key="3">
    <source>
        <dbReference type="Pfam" id="PF13600"/>
    </source>
</evidence>
<dbReference type="Pfam" id="PF13598">
    <property type="entry name" value="DUF4139"/>
    <property type="match status" value="1"/>
</dbReference>
<dbReference type="OrthoDB" id="10068793at2759"/>
<dbReference type="AlphaFoldDB" id="A0A2A9NXV2"/>
<keyword evidence="5" id="KW-1185">Reference proteome</keyword>
<evidence type="ECO:0000259" key="2">
    <source>
        <dbReference type="Pfam" id="PF13598"/>
    </source>
</evidence>
<dbReference type="Pfam" id="PF13600">
    <property type="entry name" value="DUF4140"/>
    <property type="match status" value="1"/>
</dbReference>
<organism evidence="4 5">
    <name type="scientific">Amanita thiersii Skay4041</name>
    <dbReference type="NCBI Taxonomy" id="703135"/>
    <lineage>
        <taxon>Eukaryota</taxon>
        <taxon>Fungi</taxon>
        <taxon>Dikarya</taxon>
        <taxon>Basidiomycota</taxon>
        <taxon>Agaricomycotina</taxon>
        <taxon>Agaricomycetes</taxon>
        <taxon>Agaricomycetidae</taxon>
        <taxon>Agaricales</taxon>
        <taxon>Pluteineae</taxon>
        <taxon>Amanitaceae</taxon>
        <taxon>Amanita</taxon>
    </lineage>
</organism>
<dbReference type="InterPro" id="IPR037291">
    <property type="entry name" value="DUF4139"/>
</dbReference>
<sequence>MTSQPATEHPPSPPSFVNKVNLVSTKDSKIQNVSVYSGRAEVTRLFKVAVKTGQNQITMNGLPNGLDWDSVRVEGRGAATIHDVTVGTMPTAPAPTTSPALDELKKRKERSTKSLERCKRMHGALSTYISTLHVQHAPVTELDKIVEGYCTTGEKLDHKILDLEAELRVIEKDIEEEQEKLDPEWHALQNESSDDDGDSQKDKPHLLRQKVSMGVFVDAEGEVELVLIYAVIGATWDAFYDVRVDTQTKETPVTIVYKAAITQNSGESWKDIQLTLETATPTFGVDIPILHPWRLSSHPPPSLQRRALKASVFATPPPPAPAAGAAFGRTSSALMEDSFQKTVVAPIQVRQTTISSRGNVSATFGVPGIITIPSDGSAHNVTITQLKLDAVMSWIAVPKVDSKVRLNAKVKNASEYTLINGTASIYVDGSFISKSSVPSVSPDESFDCPLGIDPSVRISYHPLTKKTTQSSFGFFSQSRITSYTQAISAHNTKQSSISNLRIVDQFPISEDDAIKVKLLAPVLPDLLSAEGGDKSARKASTIASSKSSLVAIKQVKVADGVFAQWGDGQDDDDDDATHVGKDGKMSWLCEVGSQRKITLVMQWEISVPARTAVYGL</sequence>
<evidence type="ECO:0000313" key="5">
    <source>
        <dbReference type="Proteomes" id="UP000242287"/>
    </source>
</evidence>
<dbReference type="Proteomes" id="UP000242287">
    <property type="component" value="Unassembled WGS sequence"/>
</dbReference>
<feature type="domain" description="DUF4140" evidence="3">
    <location>
        <begin position="33"/>
        <end position="130"/>
    </location>
</feature>
<name>A0A2A9NXV2_9AGAR</name>
<dbReference type="PANTHER" id="PTHR31005">
    <property type="entry name" value="DUF4139 DOMAIN-CONTAINING PROTEIN"/>
    <property type="match status" value="1"/>
</dbReference>
<proteinExistence type="predicted"/>
<evidence type="ECO:0000256" key="1">
    <source>
        <dbReference type="SAM" id="MobiDB-lite"/>
    </source>
</evidence>
<dbReference type="EMBL" id="KZ301974">
    <property type="protein sequence ID" value="PFH53301.1"/>
    <property type="molecule type" value="Genomic_DNA"/>
</dbReference>
<dbReference type="STRING" id="703135.A0A2A9NXV2"/>
<dbReference type="InterPro" id="IPR011935">
    <property type="entry name" value="CHP02231"/>
</dbReference>
<protein>
    <recommendedName>
        <fullName evidence="6">DUF4139 domain-containing protein</fullName>
    </recommendedName>
</protein>
<dbReference type="PANTHER" id="PTHR31005:SF8">
    <property type="entry name" value="DUF4139 DOMAIN-CONTAINING PROTEIN"/>
    <property type="match status" value="1"/>
</dbReference>
<reference evidence="4 5" key="1">
    <citation type="submission" date="2014-02" db="EMBL/GenBank/DDBJ databases">
        <title>Transposable element dynamics among asymbiotic and ectomycorrhizal Amanita fungi.</title>
        <authorList>
            <consortium name="DOE Joint Genome Institute"/>
            <person name="Hess J."/>
            <person name="Skrede I."/>
            <person name="Wolfe B."/>
            <person name="LaButti K."/>
            <person name="Ohm R.A."/>
            <person name="Grigoriev I.V."/>
            <person name="Pringle A."/>
        </authorList>
    </citation>
    <scope>NUCLEOTIDE SEQUENCE [LARGE SCALE GENOMIC DNA]</scope>
    <source>
        <strain evidence="4 5">SKay4041</strain>
    </source>
</reference>